<sequence length="80" mass="8715">MIDPTDTASSPAILKTKNPPIPAARNQKRMELPQSVTTPKRPGLLETRLRHSPGSALPPFPTPPTQAYLPQTSTSQRAFL</sequence>
<dbReference type="AlphaFoldDB" id="A0A8X6XS27"/>
<dbReference type="EMBL" id="BMAV01011612">
    <property type="protein sequence ID" value="GFY57599.1"/>
    <property type="molecule type" value="Genomic_DNA"/>
</dbReference>
<evidence type="ECO:0000256" key="1">
    <source>
        <dbReference type="SAM" id="MobiDB-lite"/>
    </source>
</evidence>
<accession>A0A8X6XS27</accession>
<keyword evidence="3" id="KW-1185">Reference proteome</keyword>
<name>A0A8X6XS27_9ARAC</name>
<feature type="region of interest" description="Disordered" evidence="1">
    <location>
        <begin position="1"/>
        <end position="80"/>
    </location>
</feature>
<comment type="caution">
    <text evidence="2">The sequence shown here is derived from an EMBL/GenBank/DDBJ whole genome shotgun (WGS) entry which is preliminary data.</text>
</comment>
<evidence type="ECO:0000313" key="3">
    <source>
        <dbReference type="Proteomes" id="UP000886998"/>
    </source>
</evidence>
<organism evidence="2 3">
    <name type="scientific">Trichonephila inaurata madagascariensis</name>
    <dbReference type="NCBI Taxonomy" id="2747483"/>
    <lineage>
        <taxon>Eukaryota</taxon>
        <taxon>Metazoa</taxon>
        <taxon>Ecdysozoa</taxon>
        <taxon>Arthropoda</taxon>
        <taxon>Chelicerata</taxon>
        <taxon>Arachnida</taxon>
        <taxon>Araneae</taxon>
        <taxon>Araneomorphae</taxon>
        <taxon>Entelegynae</taxon>
        <taxon>Araneoidea</taxon>
        <taxon>Nephilidae</taxon>
        <taxon>Trichonephila</taxon>
        <taxon>Trichonephila inaurata</taxon>
    </lineage>
</organism>
<feature type="compositionally biased region" description="Polar residues" evidence="1">
    <location>
        <begin position="68"/>
        <end position="80"/>
    </location>
</feature>
<evidence type="ECO:0000313" key="2">
    <source>
        <dbReference type="EMBL" id="GFY57599.1"/>
    </source>
</evidence>
<dbReference type="Proteomes" id="UP000886998">
    <property type="component" value="Unassembled WGS sequence"/>
</dbReference>
<proteinExistence type="predicted"/>
<gene>
    <name evidence="2" type="ORF">TNIN_469781</name>
</gene>
<protein>
    <submittedName>
        <fullName evidence="2">Uncharacterized protein</fullName>
    </submittedName>
</protein>
<feature type="compositionally biased region" description="Polar residues" evidence="1">
    <location>
        <begin position="1"/>
        <end position="10"/>
    </location>
</feature>
<reference evidence="2" key="1">
    <citation type="submission" date="2020-08" db="EMBL/GenBank/DDBJ databases">
        <title>Multicomponent nature underlies the extraordinary mechanical properties of spider dragline silk.</title>
        <authorList>
            <person name="Kono N."/>
            <person name="Nakamura H."/>
            <person name="Mori M."/>
            <person name="Yoshida Y."/>
            <person name="Ohtoshi R."/>
            <person name="Malay A.D."/>
            <person name="Moran D.A.P."/>
            <person name="Tomita M."/>
            <person name="Numata K."/>
            <person name="Arakawa K."/>
        </authorList>
    </citation>
    <scope>NUCLEOTIDE SEQUENCE</scope>
</reference>